<proteinExistence type="predicted"/>
<dbReference type="PANTHER" id="PTHR35870:SF1">
    <property type="entry name" value="PROTEIN, PUTATIVE (AFU_ORTHOLOGUE AFUA_5G03330)-RELATED"/>
    <property type="match status" value="1"/>
</dbReference>
<dbReference type="AlphaFoldDB" id="A0AAD5LTY6"/>
<evidence type="ECO:0000313" key="3">
    <source>
        <dbReference type="EMBL" id="KAJ0392572.1"/>
    </source>
</evidence>
<sequence>MAFSADPLLRHDNLHGRVVATVDQLDLHDVDGTFAIDLMAWLYLLVPENDFVLVHGVTSAWALQQVEPHLSLTDRQRAWTVWLRVALSAFLTREVRELHEDVHHQLIQDDSVVQAELASLPSWDELVTTTLGLDCDDVDEHVYKFVQVMRGHAAWKKGSEGRGDDENGHSFFTPTQRDFVRLNMGGGGLRILGHKRWHVWRRDNIERVLRDEREHDEKQREEELSRRRREQERRVETLRREQGASEEHINFFKKEEEEHTLALLRAEKDGGRVVANDTLGKQGAVPWYATHAAADSTETRQDSRRERKRKR</sequence>
<gene>
    <name evidence="3" type="ORF">P43SY_010014</name>
</gene>
<evidence type="ECO:0000256" key="1">
    <source>
        <dbReference type="ARBA" id="ARBA00023002"/>
    </source>
</evidence>
<dbReference type="GO" id="GO:0016491">
    <property type="term" value="F:oxidoreductase activity"/>
    <property type="evidence" value="ECO:0007669"/>
    <property type="project" value="UniProtKB-KW"/>
</dbReference>
<keyword evidence="1" id="KW-0560">Oxidoreductase</keyword>
<organism evidence="3 4">
    <name type="scientific">Pythium insidiosum</name>
    <name type="common">Pythiosis disease agent</name>
    <dbReference type="NCBI Taxonomy" id="114742"/>
    <lineage>
        <taxon>Eukaryota</taxon>
        <taxon>Sar</taxon>
        <taxon>Stramenopiles</taxon>
        <taxon>Oomycota</taxon>
        <taxon>Peronosporomycetes</taxon>
        <taxon>Pythiales</taxon>
        <taxon>Pythiaceae</taxon>
        <taxon>Pythium</taxon>
    </lineage>
</organism>
<accession>A0AAD5LTY6</accession>
<reference evidence="3" key="1">
    <citation type="submission" date="2021-12" db="EMBL/GenBank/DDBJ databases">
        <title>Prjna785345.</title>
        <authorList>
            <person name="Rujirawat T."/>
            <person name="Krajaejun T."/>
        </authorList>
    </citation>
    <scope>NUCLEOTIDE SEQUENCE</scope>
    <source>
        <strain evidence="3">Pi057C3</strain>
    </source>
</reference>
<feature type="region of interest" description="Disordered" evidence="2">
    <location>
        <begin position="269"/>
        <end position="311"/>
    </location>
</feature>
<protein>
    <submittedName>
        <fullName evidence="3">Uncharacterized protein</fullName>
    </submittedName>
</protein>
<dbReference type="Pfam" id="PF14027">
    <property type="entry name" value="Questin_oxidase"/>
    <property type="match status" value="1"/>
</dbReference>
<comment type="caution">
    <text evidence="3">The sequence shown here is derived from an EMBL/GenBank/DDBJ whole genome shotgun (WGS) entry which is preliminary data.</text>
</comment>
<evidence type="ECO:0000256" key="2">
    <source>
        <dbReference type="SAM" id="MobiDB-lite"/>
    </source>
</evidence>
<name>A0AAD5LTY6_PYTIN</name>
<dbReference type="InterPro" id="IPR025337">
    <property type="entry name" value="Questin_oxidase-like"/>
</dbReference>
<dbReference type="EMBL" id="JAKCXM010000612">
    <property type="protein sequence ID" value="KAJ0392572.1"/>
    <property type="molecule type" value="Genomic_DNA"/>
</dbReference>
<dbReference type="PANTHER" id="PTHR35870">
    <property type="entry name" value="PROTEIN, PUTATIVE (AFU_ORTHOLOGUE AFUA_5G03330)-RELATED"/>
    <property type="match status" value="1"/>
</dbReference>
<feature type="region of interest" description="Disordered" evidence="2">
    <location>
        <begin position="213"/>
        <end position="232"/>
    </location>
</feature>
<evidence type="ECO:0000313" key="4">
    <source>
        <dbReference type="Proteomes" id="UP001209570"/>
    </source>
</evidence>
<keyword evidence="4" id="KW-1185">Reference proteome</keyword>
<dbReference type="Proteomes" id="UP001209570">
    <property type="component" value="Unassembled WGS sequence"/>
</dbReference>